<reference evidence="1 2" key="1">
    <citation type="journal article" date="2013" name="Genome Announc.">
        <title>Complete Genome Sequence of the Thermophilic and Facultatively Chemolithoautotrophic Sulfate Reducer Archaeoglobus sulfaticallidus Strain PM70-1T.</title>
        <authorList>
            <person name="Stokke R."/>
            <person name="Hocking W.P."/>
            <person name="Steinsbu B.O."/>
            <person name="Steen I.H."/>
        </authorList>
    </citation>
    <scope>NUCLEOTIDE SEQUENCE [LARGE SCALE GENOMIC DNA]</scope>
    <source>
        <strain evidence="1">PM70-1</strain>
    </source>
</reference>
<dbReference type="HOGENOM" id="CLU_2613402_0_0_2"/>
<dbReference type="GeneID" id="15391653"/>
<dbReference type="AlphaFoldDB" id="N0BAN0"/>
<accession>N0BAN0</accession>
<name>N0BAN0_9EURY</name>
<protein>
    <submittedName>
        <fullName evidence="1">Uncharacterized protein</fullName>
    </submittedName>
</protein>
<proteinExistence type="predicted"/>
<dbReference type="STRING" id="387631.Asulf_00007"/>
<dbReference type="KEGG" id="ast:Asulf_00007"/>
<dbReference type="RefSeq" id="WP_015589642.1">
    <property type="nucleotide sequence ID" value="NC_021169.1"/>
</dbReference>
<evidence type="ECO:0000313" key="2">
    <source>
        <dbReference type="Proteomes" id="UP000013307"/>
    </source>
</evidence>
<keyword evidence="2" id="KW-1185">Reference proteome</keyword>
<gene>
    <name evidence="1" type="ORF">Asulf_00007</name>
</gene>
<evidence type="ECO:0000313" key="1">
    <source>
        <dbReference type="EMBL" id="AGK60043.1"/>
    </source>
</evidence>
<sequence>MVKKLESFGWKFIPSDKLIEDYSEPLITSILKSAIRRLNSVNDEEVIKFLKTRFFDVEGCKAILEALGVRRETEKQRP</sequence>
<dbReference type="EMBL" id="CP005290">
    <property type="protein sequence ID" value="AGK60043.1"/>
    <property type="molecule type" value="Genomic_DNA"/>
</dbReference>
<dbReference type="eggNOG" id="arCOG00878">
    <property type="taxonomic scope" value="Archaea"/>
</dbReference>
<dbReference type="Proteomes" id="UP000013307">
    <property type="component" value="Chromosome"/>
</dbReference>
<organism evidence="1 2">
    <name type="scientific">Archaeoglobus sulfaticallidus PM70-1</name>
    <dbReference type="NCBI Taxonomy" id="387631"/>
    <lineage>
        <taxon>Archaea</taxon>
        <taxon>Methanobacteriati</taxon>
        <taxon>Methanobacteriota</taxon>
        <taxon>Archaeoglobi</taxon>
        <taxon>Archaeoglobales</taxon>
        <taxon>Archaeoglobaceae</taxon>
        <taxon>Archaeoglobus</taxon>
    </lineage>
</organism>